<dbReference type="EMBL" id="GBXM01042751">
    <property type="protein sequence ID" value="JAH65826.1"/>
    <property type="molecule type" value="Transcribed_RNA"/>
</dbReference>
<dbReference type="AlphaFoldDB" id="A0A0E9UJE9"/>
<proteinExistence type="predicted"/>
<reference evidence="1" key="2">
    <citation type="journal article" date="2015" name="Fish Shellfish Immunol.">
        <title>Early steps in the European eel (Anguilla anguilla)-Vibrio vulnificus interaction in the gills: Role of the RtxA13 toxin.</title>
        <authorList>
            <person name="Callol A."/>
            <person name="Pajuelo D."/>
            <person name="Ebbesson L."/>
            <person name="Teles M."/>
            <person name="MacKenzie S."/>
            <person name="Amaro C."/>
        </authorList>
    </citation>
    <scope>NUCLEOTIDE SEQUENCE</scope>
</reference>
<protein>
    <submittedName>
        <fullName evidence="1">Uncharacterized protein</fullName>
    </submittedName>
</protein>
<name>A0A0E9UJE9_ANGAN</name>
<accession>A0A0E9UJE9</accession>
<reference evidence="1" key="1">
    <citation type="submission" date="2014-11" db="EMBL/GenBank/DDBJ databases">
        <authorList>
            <person name="Amaro Gonzalez C."/>
        </authorList>
    </citation>
    <scope>NUCLEOTIDE SEQUENCE</scope>
</reference>
<organism evidence="1">
    <name type="scientific">Anguilla anguilla</name>
    <name type="common">European freshwater eel</name>
    <name type="synonym">Muraena anguilla</name>
    <dbReference type="NCBI Taxonomy" id="7936"/>
    <lineage>
        <taxon>Eukaryota</taxon>
        <taxon>Metazoa</taxon>
        <taxon>Chordata</taxon>
        <taxon>Craniata</taxon>
        <taxon>Vertebrata</taxon>
        <taxon>Euteleostomi</taxon>
        <taxon>Actinopterygii</taxon>
        <taxon>Neopterygii</taxon>
        <taxon>Teleostei</taxon>
        <taxon>Anguilliformes</taxon>
        <taxon>Anguillidae</taxon>
        <taxon>Anguilla</taxon>
    </lineage>
</organism>
<evidence type="ECO:0000313" key="1">
    <source>
        <dbReference type="EMBL" id="JAH65826.1"/>
    </source>
</evidence>
<sequence>MWGLLPVVVTSSRGENIFSRSRSNKITRYLDVCPCGLMLNALY</sequence>